<dbReference type="InterPro" id="IPR015797">
    <property type="entry name" value="NUDIX_hydrolase-like_dom_sf"/>
</dbReference>
<dbReference type="PROSITE" id="PS51462">
    <property type="entry name" value="NUDIX"/>
    <property type="match status" value="1"/>
</dbReference>
<dbReference type="GO" id="GO:0044716">
    <property type="term" value="F:8-oxo-GDP phosphatase activity"/>
    <property type="evidence" value="ECO:0007669"/>
    <property type="project" value="TreeGrafter"/>
</dbReference>
<evidence type="ECO:0000256" key="9">
    <source>
        <dbReference type="ARBA" id="ARBA00023204"/>
    </source>
</evidence>
<evidence type="ECO:0000256" key="5">
    <source>
        <dbReference type="ARBA" id="ARBA00022723"/>
    </source>
</evidence>
<name>A0A2T0BD33_9CLOT</name>
<comment type="similarity">
    <text evidence="2">Belongs to the Nudix hydrolase family.</text>
</comment>
<dbReference type="CDD" id="cd03425">
    <property type="entry name" value="NUDIX_MutT_NudA_like"/>
    <property type="match status" value="1"/>
</dbReference>
<evidence type="ECO:0000256" key="11">
    <source>
        <dbReference type="ARBA" id="ARBA00038905"/>
    </source>
</evidence>
<reference evidence="13 14" key="1">
    <citation type="submission" date="2018-03" db="EMBL/GenBank/DDBJ databases">
        <title>Genome sequence of Clostridium luticellarii DSM 29923.</title>
        <authorList>
            <person name="Poehlein A."/>
            <person name="Daniel R."/>
        </authorList>
    </citation>
    <scope>NUCLEOTIDE SEQUENCE [LARGE SCALE GENOMIC DNA]</scope>
    <source>
        <strain evidence="13 14">DSM 29923</strain>
    </source>
</reference>
<dbReference type="InterPro" id="IPR020476">
    <property type="entry name" value="Nudix_hydrolase"/>
</dbReference>
<dbReference type="GO" id="GO:0035539">
    <property type="term" value="F:8-oxo-7,8-dihydrodeoxyguanosine triphosphate pyrophosphatase activity"/>
    <property type="evidence" value="ECO:0007669"/>
    <property type="project" value="UniProtKB-EC"/>
</dbReference>
<keyword evidence="3" id="KW-0515">Mutator protein</keyword>
<keyword evidence="14" id="KW-1185">Reference proteome</keyword>
<keyword evidence="5" id="KW-0479">Metal-binding</keyword>
<dbReference type="PANTHER" id="PTHR47707">
    <property type="entry name" value="8-OXO-DGTP DIPHOSPHATASE"/>
    <property type="match status" value="1"/>
</dbReference>
<dbReference type="PRINTS" id="PR00502">
    <property type="entry name" value="NUDIXFAMILY"/>
</dbReference>
<evidence type="ECO:0000256" key="3">
    <source>
        <dbReference type="ARBA" id="ARBA00022457"/>
    </source>
</evidence>
<sequence length="132" mass="15261">MKKLLKVVGAIIENKDKEILCALRSPKMSLPNRWEFPGGKIEQGETFKQAIEREIREELSCTVKFIDVFNENTYEYEKFTVNLITVKCKLMSGTPTKSEHSKLIWMSKENLPSLNWAPADIPTMKKLLQEKV</sequence>
<dbReference type="EC" id="3.6.1.55" evidence="11"/>
<comment type="cofactor">
    <cofactor evidence="1">
        <name>Mg(2+)</name>
        <dbReference type="ChEBI" id="CHEBI:18420"/>
    </cofactor>
</comment>
<dbReference type="Gene3D" id="3.90.79.10">
    <property type="entry name" value="Nucleoside Triphosphate Pyrophosphohydrolase"/>
    <property type="match status" value="1"/>
</dbReference>
<evidence type="ECO:0000256" key="4">
    <source>
        <dbReference type="ARBA" id="ARBA00022705"/>
    </source>
</evidence>
<dbReference type="GO" id="GO:0044715">
    <property type="term" value="F:8-oxo-dGDP phosphatase activity"/>
    <property type="evidence" value="ECO:0007669"/>
    <property type="project" value="TreeGrafter"/>
</dbReference>
<feature type="domain" description="Nudix hydrolase" evidence="12">
    <location>
        <begin position="3"/>
        <end position="128"/>
    </location>
</feature>
<dbReference type="AlphaFoldDB" id="A0A2T0BD33"/>
<dbReference type="InterPro" id="IPR047127">
    <property type="entry name" value="MutT-like"/>
</dbReference>
<comment type="catalytic activity">
    <reaction evidence="10">
        <text>8-oxo-dGTP + H2O = 8-oxo-dGMP + diphosphate + H(+)</text>
        <dbReference type="Rhea" id="RHEA:31575"/>
        <dbReference type="ChEBI" id="CHEBI:15377"/>
        <dbReference type="ChEBI" id="CHEBI:15378"/>
        <dbReference type="ChEBI" id="CHEBI:33019"/>
        <dbReference type="ChEBI" id="CHEBI:63224"/>
        <dbReference type="ChEBI" id="CHEBI:77896"/>
        <dbReference type="EC" id="3.6.1.55"/>
    </reaction>
</comment>
<proteinExistence type="inferred from homology"/>
<evidence type="ECO:0000256" key="10">
    <source>
        <dbReference type="ARBA" id="ARBA00035861"/>
    </source>
</evidence>
<keyword evidence="4" id="KW-0235">DNA replication</keyword>
<dbReference type="GO" id="GO:0006260">
    <property type="term" value="P:DNA replication"/>
    <property type="evidence" value="ECO:0007669"/>
    <property type="project" value="UniProtKB-KW"/>
</dbReference>
<dbReference type="GO" id="GO:0006281">
    <property type="term" value="P:DNA repair"/>
    <property type="evidence" value="ECO:0007669"/>
    <property type="project" value="UniProtKB-KW"/>
</dbReference>
<keyword evidence="6" id="KW-0227">DNA damage</keyword>
<evidence type="ECO:0000256" key="8">
    <source>
        <dbReference type="ARBA" id="ARBA00022842"/>
    </source>
</evidence>
<dbReference type="GO" id="GO:0008413">
    <property type="term" value="F:8-oxo-7,8-dihydroguanosine triphosphate pyrophosphatase activity"/>
    <property type="evidence" value="ECO:0007669"/>
    <property type="project" value="TreeGrafter"/>
</dbReference>
<evidence type="ECO:0000313" key="14">
    <source>
        <dbReference type="Proteomes" id="UP000237798"/>
    </source>
</evidence>
<evidence type="ECO:0000256" key="6">
    <source>
        <dbReference type="ARBA" id="ARBA00022763"/>
    </source>
</evidence>
<organism evidence="13 14">
    <name type="scientific">Clostridium luticellarii</name>
    <dbReference type="NCBI Taxonomy" id="1691940"/>
    <lineage>
        <taxon>Bacteria</taxon>
        <taxon>Bacillati</taxon>
        <taxon>Bacillota</taxon>
        <taxon>Clostridia</taxon>
        <taxon>Eubacteriales</taxon>
        <taxon>Clostridiaceae</taxon>
        <taxon>Clostridium</taxon>
    </lineage>
</organism>
<dbReference type="PANTHER" id="PTHR47707:SF1">
    <property type="entry name" value="NUDIX HYDROLASE FAMILY PROTEIN"/>
    <property type="match status" value="1"/>
</dbReference>
<dbReference type="RefSeq" id="WP_106010591.1">
    <property type="nucleotide sequence ID" value="NZ_PVXP01000064.1"/>
</dbReference>
<dbReference type="GO" id="GO:0046872">
    <property type="term" value="F:metal ion binding"/>
    <property type="evidence" value="ECO:0007669"/>
    <property type="project" value="UniProtKB-KW"/>
</dbReference>
<dbReference type="InterPro" id="IPR000086">
    <property type="entry name" value="NUDIX_hydrolase_dom"/>
</dbReference>
<evidence type="ECO:0000259" key="12">
    <source>
        <dbReference type="PROSITE" id="PS51462"/>
    </source>
</evidence>
<evidence type="ECO:0000256" key="7">
    <source>
        <dbReference type="ARBA" id="ARBA00022801"/>
    </source>
</evidence>
<evidence type="ECO:0000256" key="1">
    <source>
        <dbReference type="ARBA" id="ARBA00001946"/>
    </source>
</evidence>
<dbReference type="EMBL" id="PVXP01000064">
    <property type="protein sequence ID" value="PRR81801.1"/>
    <property type="molecule type" value="Genomic_DNA"/>
</dbReference>
<dbReference type="SUPFAM" id="SSF55811">
    <property type="entry name" value="Nudix"/>
    <property type="match status" value="1"/>
</dbReference>
<gene>
    <name evidence="13" type="primary">mutT</name>
    <name evidence="13" type="ORF">CLLU_30270</name>
</gene>
<dbReference type="OrthoDB" id="9810648at2"/>
<evidence type="ECO:0000256" key="2">
    <source>
        <dbReference type="ARBA" id="ARBA00005582"/>
    </source>
</evidence>
<evidence type="ECO:0000313" key="13">
    <source>
        <dbReference type="EMBL" id="PRR81801.1"/>
    </source>
</evidence>
<accession>A0A2T0BD33</accession>
<dbReference type="Pfam" id="PF00293">
    <property type="entry name" value="NUDIX"/>
    <property type="match status" value="1"/>
</dbReference>
<keyword evidence="8" id="KW-0460">Magnesium</keyword>
<keyword evidence="7 13" id="KW-0378">Hydrolase</keyword>
<keyword evidence="9" id="KW-0234">DNA repair</keyword>
<comment type="caution">
    <text evidence="13">The sequence shown here is derived from an EMBL/GenBank/DDBJ whole genome shotgun (WGS) entry which is preliminary data.</text>
</comment>
<protein>
    <recommendedName>
        <fullName evidence="11">8-oxo-dGTP diphosphatase</fullName>
        <ecNumber evidence="11">3.6.1.55</ecNumber>
    </recommendedName>
</protein>
<dbReference type="Proteomes" id="UP000237798">
    <property type="component" value="Unassembled WGS sequence"/>
</dbReference>